<dbReference type="InterPro" id="IPR006102">
    <property type="entry name" value="Ig-like_GH2"/>
</dbReference>
<dbReference type="Pfam" id="PF02836">
    <property type="entry name" value="Glyco_hydro_2_C"/>
    <property type="match status" value="1"/>
</dbReference>
<evidence type="ECO:0000259" key="5">
    <source>
        <dbReference type="Pfam" id="PF02836"/>
    </source>
</evidence>
<keyword evidence="8" id="KW-1185">Reference proteome</keyword>
<dbReference type="Proteomes" id="UP000004947">
    <property type="component" value="Unassembled WGS sequence"/>
</dbReference>
<dbReference type="AlphaFoldDB" id="A6DF85"/>
<reference evidence="7 8" key="1">
    <citation type="journal article" date="2010" name="J. Bacteriol.">
        <title>Genome sequence of Lentisphaera araneosa HTCC2155T, the type species of the order Lentisphaerales in the phylum Lentisphaerae.</title>
        <authorList>
            <person name="Thrash J.C."/>
            <person name="Cho J.C."/>
            <person name="Vergin K.L."/>
            <person name="Morris R.M."/>
            <person name="Giovannoni S.J."/>
        </authorList>
    </citation>
    <scope>NUCLEOTIDE SEQUENCE [LARGE SCALE GENOMIC DNA]</scope>
    <source>
        <strain evidence="7 8">HTCC2155</strain>
    </source>
</reference>
<sequence length="751" mass="85434">MKITNYSLFLLVLFSITSYAGWKPVEGRLMTEWAKEVNPKMPLPEYPRPQMVREKWINLNGLWDYAITSKQQKSIPKKFDGQILVPFCIESALSGVKKKFTTNDRLWYSRSFVAPKLNGERLILNFGAVDYETTVYINGKEIGYHKGGYDAFSFDITDALSENDNKLIVSVTDDMSGPKGKQSVNAFDDPKFIFYTATSGIWQTVWLESVPVEHISKFKITPDIDKGTVSVIVQGSEGEARIKVLDQGKVVNSVDGFMGEEIVINIADVKLWSPDSPFLYDLEITYGDDVVKSYFGMRKFSKGKDEEGHLRPMLNNKPIFMSGPLDQGYWPDGIYTAPTDEALKFDLEITKKLGFNTTRKHVKVEPARWYYWADKLGLLVWQDMPNGSAGVDARGFRDGVAKSKVLADQFELEMIEMIDEHYNNPSVVVWVIFNEAWGQYDTPRLTDLARKQDSTRLLVSGSGWFLPKDCGDIIDRHAYKKAVPVSPDKNRIGTLGEFGGLGYVVPGHLWIPNQTTSSVYGTCTDQRHYETLYLDLWRDVFKADKQVGMSAAIYTQLTDVEAEVNGLITYDRKIIKSDVELFRKAVQERSLPSKPKVNMLLPTSRDMAQEWFYTTDKPSEDWILPEMDFTMWKKGKGVFGHKVHRNPAIEIGTEWKKMDLWVARKFELNEKLQRPVLRIAYDDNATVYINGVKAFVLKSGNNTRYIDLPFPANAIEALKVGKNIISIHVDNAKGNFSQYIDAGIGDETLEW</sequence>
<dbReference type="InterPro" id="IPR036156">
    <property type="entry name" value="Beta-gal/glucu_dom_sf"/>
</dbReference>
<dbReference type="InterPro" id="IPR017853">
    <property type="entry name" value="GH"/>
</dbReference>
<dbReference type="Gene3D" id="2.60.120.260">
    <property type="entry name" value="Galactose-binding domain-like"/>
    <property type="match status" value="2"/>
</dbReference>
<keyword evidence="2" id="KW-0378">Hydrolase</keyword>
<dbReference type="SUPFAM" id="SSF49785">
    <property type="entry name" value="Galactose-binding domain-like"/>
    <property type="match status" value="2"/>
</dbReference>
<gene>
    <name evidence="7" type="ORF">LNTAR_16983</name>
</gene>
<organism evidence="7 8">
    <name type="scientific">Lentisphaera araneosa HTCC2155</name>
    <dbReference type="NCBI Taxonomy" id="313628"/>
    <lineage>
        <taxon>Bacteria</taxon>
        <taxon>Pseudomonadati</taxon>
        <taxon>Lentisphaerota</taxon>
        <taxon>Lentisphaeria</taxon>
        <taxon>Lentisphaerales</taxon>
        <taxon>Lentisphaeraceae</taxon>
        <taxon>Lentisphaera</taxon>
    </lineage>
</organism>
<dbReference type="Pfam" id="PF00703">
    <property type="entry name" value="Glyco_hydro_2"/>
    <property type="match status" value="1"/>
</dbReference>
<keyword evidence="3" id="KW-0326">Glycosidase</keyword>
<dbReference type="PANTHER" id="PTHR42732">
    <property type="entry name" value="BETA-GALACTOSIDASE"/>
    <property type="match status" value="1"/>
</dbReference>
<dbReference type="Pfam" id="PF02837">
    <property type="entry name" value="Glyco_hydro_2_N"/>
    <property type="match status" value="1"/>
</dbReference>
<dbReference type="GO" id="GO:0005975">
    <property type="term" value="P:carbohydrate metabolic process"/>
    <property type="evidence" value="ECO:0007669"/>
    <property type="project" value="InterPro"/>
</dbReference>
<evidence type="ECO:0000313" key="8">
    <source>
        <dbReference type="Proteomes" id="UP000004947"/>
    </source>
</evidence>
<comment type="caution">
    <text evidence="7">The sequence shown here is derived from an EMBL/GenBank/DDBJ whole genome shotgun (WGS) entry which is preliminary data.</text>
</comment>
<evidence type="ECO:0000256" key="2">
    <source>
        <dbReference type="ARBA" id="ARBA00022801"/>
    </source>
</evidence>
<dbReference type="Gene3D" id="3.20.20.80">
    <property type="entry name" value="Glycosidases"/>
    <property type="match status" value="1"/>
</dbReference>
<dbReference type="EMBL" id="ABCK01000001">
    <property type="protein sequence ID" value="EDM29465.1"/>
    <property type="molecule type" value="Genomic_DNA"/>
</dbReference>
<evidence type="ECO:0000259" key="6">
    <source>
        <dbReference type="Pfam" id="PF02837"/>
    </source>
</evidence>
<feature type="domain" description="Glycosyl hydrolases family 2 sugar binding" evidence="6">
    <location>
        <begin position="100"/>
        <end position="175"/>
    </location>
</feature>
<dbReference type="InterPro" id="IPR013783">
    <property type="entry name" value="Ig-like_fold"/>
</dbReference>
<dbReference type="STRING" id="313628.LNTAR_16983"/>
<feature type="domain" description="Glycoside hydrolase family 2 immunoglobulin-like beta-sandwich" evidence="4">
    <location>
        <begin position="214"/>
        <end position="298"/>
    </location>
</feature>
<dbReference type="eggNOG" id="COG3250">
    <property type="taxonomic scope" value="Bacteria"/>
</dbReference>
<evidence type="ECO:0000256" key="3">
    <source>
        <dbReference type="ARBA" id="ARBA00023295"/>
    </source>
</evidence>
<dbReference type="InterPro" id="IPR006103">
    <property type="entry name" value="Glyco_hydro_2_cat"/>
</dbReference>
<proteinExistence type="inferred from homology"/>
<dbReference type="OrthoDB" id="9801077at2"/>
<dbReference type="InterPro" id="IPR006104">
    <property type="entry name" value="Glyco_hydro_2_N"/>
</dbReference>
<dbReference type="GO" id="GO:0004553">
    <property type="term" value="F:hydrolase activity, hydrolyzing O-glycosyl compounds"/>
    <property type="evidence" value="ECO:0007669"/>
    <property type="project" value="InterPro"/>
</dbReference>
<dbReference type="InterPro" id="IPR051913">
    <property type="entry name" value="GH2_Domain-Containing"/>
</dbReference>
<dbReference type="InterPro" id="IPR008979">
    <property type="entry name" value="Galactose-bd-like_sf"/>
</dbReference>
<dbReference type="PANTHER" id="PTHR42732:SF2">
    <property type="entry name" value="BETA-MANNOSIDASE"/>
    <property type="match status" value="1"/>
</dbReference>
<protein>
    <submittedName>
        <fullName evidence="7">Beta-galactosidase</fullName>
    </submittedName>
</protein>
<accession>A6DF85</accession>
<comment type="similarity">
    <text evidence="1">Belongs to the glycosyl hydrolase 2 family.</text>
</comment>
<evidence type="ECO:0000259" key="4">
    <source>
        <dbReference type="Pfam" id="PF00703"/>
    </source>
</evidence>
<dbReference type="SUPFAM" id="SSF51445">
    <property type="entry name" value="(Trans)glycosidases"/>
    <property type="match status" value="1"/>
</dbReference>
<feature type="domain" description="Glycoside hydrolase family 2 catalytic" evidence="5">
    <location>
        <begin position="314"/>
        <end position="458"/>
    </location>
</feature>
<dbReference type="Gene3D" id="2.60.40.10">
    <property type="entry name" value="Immunoglobulins"/>
    <property type="match status" value="1"/>
</dbReference>
<evidence type="ECO:0000256" key="1">
    <source>
        <dbReference type="ARBA" id="ARBA00007401"/>
    </source>
</evidence>
<dbReference type="SUPFAM" id="SSF49303">
    <property type="entry name" value="beta-Galactosidase/glucuronidase domain"/>
    <property type="match status" value="1"/>
</dbReference>
<name>A6DF85_9BACT</name>
<evidence type="ECO:0000313" key="7">
    <source>
        <dbReference type="EMBL" id="EDM29465.1"/>
    </source>
</evidence>